<dbReference type="InterPro" id="IPR000225">
    <property type="entry name" value="Armadillo"/>
</dbReference>
<reference evidence="8" key="2">
    <citation type="journal article" date="2017" name="Nat. Plants">
        <title>The Aegilops tauschii genome reveals multiple impacts of transposons.</title>
        <authorList>
            <person name="Zhao G."/>
            <person name="Zou C."/>
            <person name="Li K."/>
            <person name="Wang K."/>
            <person name="Li T."/>
            <person name="Gao L."/>
            <person name="Zhang X."/>
            <person name="Wang H."/>
            <person name="Yang Z."/>
            <person name="Liu X."/>
            <person name="Jiang W."/>
            <person name="Mao L."/>
            <person name="Kong X."/>
            <person name="Jiao Y."/>
            <person name="Jia J."/>
        </authorList>
    </citation>
    <scope>NUCLEOTIDE SEQUENCE [LARGE SCALE GENOMIC DNA]</scope>
    <source>
        <strain evidence="8">cv. AL8/78</strain>
    </source>
</reference>
<feature type="region of interest" description="Disordered" evidence="5">
    <location>
        <begin position="174"/>
        <end position="207"/>
    </location>
</feature>
<dbReference type="GO" id="GO:0000922">
    <property type="term" value="C:spindle pole"/>
    <property type="evidence" value="ECO:0007669"/>
    <property type="project" value="TreeGrafter"/>
</dbReference>
<dbReference type="InterPro" id="IPR001715">
    <property type="entry name" value="CH_dom"/>
</dbReference>
<dbReference type="Gene3D" id="1.20.5.190">
    <property type="match status" value="3"/>
</dbReference>
<dbReference type="STRING" id="200361.A0A453BE00"/>
<dbReference type="GO" id="GO:0007051">
    <property type="term" value="P:spindle organization"/>
    <property type="evidence" value="ECO:0007669"/>
    <property type="project" value="TreeGrafter"/>
</dbReference>
<accession>A0A453BE00</accession>
<dbReference type="SMART" id="SM00015">
    <property type="entry name" value="IQ"/>
    <property type="match status" value="7"/>
</dbReference>
<evidence type="ECO:0000256" key="4">
    <source>
        <dbReference type="ARBA" id="ARBA00022860"/>
    </source>
</evidence>
<name>A0A453BE00_AEGTS</name>
<feature type="domain" description="Calponin-homology (CH)" evidence="6">
    <location>
        <begin position="420"/>
        <end position="542"/>
    </location>
</feature>
<reference evidence="7" key="4">
    <citation type="submission" date="2019-03" db="UniProtKB">
        <authorList>
            <consortium name="EnsemblPlants"/>
        </authorList>
    </citation>
    <scope>IDENTIFICATION</scope>
</reference>
<evidence type="ECO:0000313" key="8">
    <source>
        <dbReference type="Proteomes" id="UP000015105"/>
    </source>
</evidence>
<evidence type="ECO:0000259" key="6">
    <source>
        <dbReference type="PROSITE" id="PS50021"/>
    </source>
</evidence>
<dbReference type="SUPFAM" id="SSF47576">
    <property type="entry name" value="Calponin-homology domain, CH-domain"/>
    <property type="match status" value="1"/>
</dbReference>
<feature type="region of interest" description="Disordered" evidence="5">
    <location>
        <begin position="33"/>
        <end position="84"/>
    </location>
</feature>
<dbReference type="PANTHER" id="PTHR22706">
    <property type="entry name" value="ASSEMBLY FACTOR FOR SPINDLE MICROTUBULES"/>
    <property type="match status" value="1"/>
</dbReference>
<reference evidence="7" key="3">
    <citation type="journal article" date="2017" name="Nature">
        <title>Genome sequence of the progenitor of the wheat D genome Aegilops tauschii.</title>
        <authorList>
            <person name="Luo M.C."/>
            <person name="Gu Y.Q."/>
            <person name="Puiu D."/>
            <person name="Wang H."/>
            <person name="Twardziok S.O."/>
            <person name="Deal K.R."/>
            <person name="Huo N."/>
            <person name="Zhu T."/>
            <person name="Wang L."/>
            <person name="Wang Y."/>
            <person name="McGuire P.E."/>
            <person name="Liu S."/>
            <person name="Long H."/>
            <person name="Ramasamy R.K."/>
            <person name="Rodriguez J.C."/>
            <person name="Van S.L."/>
            <person name="Yuan L."/>
            <person name="Wang Z."/>
            <person name="Xia Z."/>
            <person name="Xiao L."/>
            <person name="Anderson O.D."/>
            <person name="Ouyang S."/>
            <person name="Liang Y."/>
            <person name="Zimin A.V."/>
            <person name="Pertea G."/>
            <person name="Qi P."/>
            <person name="Bennetzen J.L."/>
            <person name="Dai X."/>
            <person name="Dawson M.W."/>
            <person name="Muller H.G."/>
            <person name="Kugler K."/>
            <person name="Rivarola-Duarte L."/>
            <person name="Spannagl M."/>
            <person name="Mayer K.F.X."/>
            <person name="Lu F.H."/>
            <person name="Bevan M.W."/>
            <person name="Leroy P."/>
            <person name="Li P."/>
            <person name="You F.M."/>
            <person name="Sun Q."/>
            <person name="Liu Z."/>
            <person name="Lyons E."/>
            <person name="Wicker T."/>
            <person name="Salzberg S.L."/>
            <person name="Devos K.M."/>
            <person name="Dvorak J."/>
        </authorList>
    </citation>
    <scope>NUCLEOTIDE SEQUENCE [LARGE SCALE GENOMIC DNA]</scope>
    <source>
        <strain evidence="7">cv. AL8/78</strain>
    </source>
</reference>
<dbReference type="Gramene" id="AET2Gv20472200.7">
    <property type="protein sequence ID" value="AET2Gv20472200.7"/>
    <property type="gene ID" value="AET2Gv20472200"/>
</dbReference>
<proteinExistence type="predicted"/>
<dbReference type="InterPro" id="IPR011989">
    <property type="entry name" value="ARM-like"/>
</dbReference>
<dbReference type="Gene3D" id="1.10.418.10">
    <property type="entry name" value="Calponin-like domain"/>
    <property type="match status" value="1"/>
</dbReference>
<dbReference type="SMART" id="SM00185">
    <property type="entry name" value="ARM"/>
    <property type="match status" value="1"/>
</dbReference>
<dbReference type="SUPFAM" id="SSF52540">
    <property type="entry name" value="P-loop containing nucleoside triphosphate hydrolases"/>
    <property type="match status" value="1"/>
</dbReference>
<evidence type="ECO:0000256" key="2">
    <source>
        <dbReference type="ARBA" id="ARBA00022490"/>
    </source>
</evidence>
<sequence length="1419" mass="159239">PPRSHGSATHLLQNLLERLPSSVAMNRCELTDPPFRDVSNLGTPKPNPNSPSPLFFTASKTPLPVPTPTPLVRRRPLAGAATPTPIGRRKALAGAATPTPIGLRKALAGAATPTPLARRLRALELDQSRSARRAESGRERALRAFAASASSWLSLLLRDPSACGCSPAATATATHVSAAGKRDRLDGERARGSSPKRHRGRDRYGEKRKAMTPAMVAVLRESLREVCSLEDVKQRMGKYMSTEACEEVLVMMCQICKNIDERRLKMRANCPIVTDLRLKENATRVFLCYNPEWLRIGLHMVLGGDCLLQSGSWKREKEVSFLKLLLEKQLFGQNVAPTTFAHNKVVEGLHRTDYTEALGDIILKRMFLLVAALDRAKMERALPLKFGIDSLDGGSPPLFCHRANIKSSQQIIHQSLAEAMHGEGDLLMHLSTMGYKLNYQQPALSEYDFTIGNLFEDLHDGIILCRVVQLLLSDASIILKVIAPSDTHKKKLHNCTTAIQYIKQAGVPISDADGVTISAEDIANGDKELILSLLWNMFIHMQLPLLVNKTSLARELSRLNASAVEQPISVTKSHMALLYDWIQAVCAKYGLSVESSQIDRKALKYFINHYLNISIHRCPLKETFSDCRKELFSCHEQETSTVITSCPSSKLGEVLGDFLQDFPASGILANDVLFDEKGAIILIAFLCSHLTNDKRLEQLRNLISTRLDCQSLENRVSARLKSPGKNDVKYQSPRTDNTDDSCTSQEKAATIIQAQIRRIIAKNRYHELRKSISILQGAIRAWSSVIMIRKSCCLTAAFSTHVRAHGSYNRWLISILERHRFVRMRRSAIVIQQAVRIWIGERKRSENIEPFESHGFLETTASPKTDCIEMCDGEHETTPCKDLGTSIASAAPQCLDESNHIDTVTILQLHVKNSNYVTSPSPHRSIIKSGSVNSVSHHPCEIETASIASATKLACEDDVDSRSNISCGASFEHEQPVSAQLDFSLRKDIVAVQKIQFAYRRFVHNRSERISAATKIQSHWRGFTMRMCFTKQVEAIIVIQSVARHNLCSWAFRRYHNAALDIQRIARGCFARKRLLGSSLQTYTSLVSLDQSQHKKSHQSTELKIVLYSALRLQRWWRKVLLHQSIRLSAISIQSSVRGWLARKQAKRITCCIHVIQTWWRNVMFLESRKRAVTTIQSHVRGWIARQFAIRKRKSITIIQSFVKAHHVRKASKQEIVDIRSRIQKASAQVDDDMRLINRLIAALSQITGCRSISSIRQTCTTLSIATELSEKCCATLVDAGAVDILLKQIPQLNRGIPDQEVLKQVLYTLRNIARFPNVRPVLANNPQLVNTIFQELLRNKTDMFFIACEILKKLCESEEGRGFAGALGHHIRRLASMVQGLEKKVELDKRNGHTEARKEDNLRRLGEAAALYHLLTNK</sequence>
<evidence type="ECO:0000256" key="5">
    <source>
        <dbReference type="SAM" id="MobiDB-lite"/>
    </source>
</evidence>
<dbReference type="EnsemblPlants" id="AET2Gv20472200.7">
    <property type="protein sequence ID" value="AET2Gv20472200.7"/>
    <property type="gene ID" value="AET2Gv20472200"/>
</dbReference>
<dbReference type="InterPro" id="IPR016024">
    <property type="entry name" value="ARM-type_fold"/>
</dbReference>
<dbReference type="InterPro" id="IPR051185">
    <property type="entry name" value="ASPM"/>
</dbReference>
<dbReference type="GO" id="GO:0005516">
    <property type="term" value="F:calmodulin binding"/>
    <property type="evidence" value="ECO:0007669"/>
    <property type="project" value="UniProtKB-KW"/>
</dbReference>
<dbReference type="GO" id="GO:0051295">
    <property type="term" value="P:establishment of meiotic spindle localization"/>
    <property type="evidence" value="ECO:0007669"/>
    <property type="project" value="TreeGrafter"/>
</dbReference>
<feature type="compositionally biased region" description="Basic and acidic residues" evidence="5">
    <location>
        <begin position="180"/>
        <end position="191"/>
    </location>
</feature>
<keyword evidence="8" id="KW-1185">Reference proteome</keyword>
<dbReference type="Pfam" id="PF00612">
    <property type="entry name" value="IQ"/>
    <property type="match status" value="5"/>
</dbReference>
<dbReference type="GO" id="GO:0005737">
    <property type="term" value="C:cytoplasm"/>
    <property type="evidence" value="ECO:0007669"/>
    <property type="project" value="UniProtKB-SubCell"/>
</dbReference>
<dbReference type="InterPro" id="IPR027417">
    <property type="entry name" value="P-loop_NTPase"/>
</dbReference>
<dbReference type="CDD" id="cd21223">
    <property type="entry name" value="CH_ASPM_rpt1"/>
    <property type="match status" value="1"/>
</dbReference>
<reference evidence="7" key="5">
    <citation type="journal article" date="2021" name="G3 (Bethesda)">
        <title>Aegilops tauschii genome assembly Aet v5.0 features greater sequence contiguity and improved annotation.</title>
        <authorList>
            <person name="Wang L."/>
            <person name="Zhu T."/>
            <person name="Rodriguez J.C."/>
            <person name="Deal K.R."/>
            <person name="Dubcovsky J."/>
            <person name="McGuire P.E."/>
            <person name="Lux T."/>
            <person name="Spannagl M."/>
            <person name="Mayer K.F.X."/>
            <person name="Baldrich P."/>
            <person name="Meyers B.C."/>
            <person name="Huo N."/>
            <person name="Gu Y.Q."/>
            <person name="Zhou H."/>
            <person name="Devos K.M."/>
            <person name="Bennetzen J.L."/>
            <person name="Unver T."/>
            <person name="Budak H."/>
            <person name="Gulick P.J."/>
            <person name="Galiba G."/>
            <person name="Kalapos B."/>
            <person name="Nelson D.R."/>
            <person name="Li P."/>
            <person name="You F.M."/>
            <person name="Luo M.C."/>
            <person name="Dvorak J."/>
        </authorList>
    </citation>
    <scope>NUCLEOTIDE SEQUENCE [LARGE SCALE GENOMIC DNA]</scope>
    <source>
        <strain evidence="7">cv. AL8/78</strain>
    </source>
</reference>
<reference evidence="8" key="1">
    <citation type="journal article" date="2014" name="Science">
        <title>Ancient hybridizations among the ancestral genomes of bread wheat.</title>
        <authorList>
            <consortium name="International Wheat Genome Sequencing Consortium,"/>
            <person name="Marcussen T."/>
            <person name="Sandve S.R."/>
            <person name="Heier L."/>
            <person name="Spannagl M."/>
            <person name="Pfeifer M."/>
            <person name="Jakobsen K.S."/>
            <person name="Wulff B.B."/>
            <person name="Steuernagel B."/>
            <person name="Mayer K.F."/>
            <person name="Olsen O.A."/>
        </authorList>
    </citation>
    <scope>NUCLEOTIDE SEQUENCE [LARGE SCALE GENOMIC DNA]</scope>
    <source>
        <strain evidence="8">cv. AL8/78</strain>
    </source>
</reference>
<dbReference type="Pfam" id="PF00307">
    <property type="entry name" value="CH"/>
    <property type="match status" value="1"/>
</dbReference>
<organism evidence="7 8">
    <name type="scientific">Aegilops tauschii subsp. strangulata</name>
    <name type="common">Goatgrass</name>
    <dbReference type="NCBI Taxonomy" id="200361"/>
    <lineage>
        <taxon>Eukaryota</taxon>
        <taxon>Viridiplantae</taxon>
        <taxon>Streptophyta</taxon>
        <taxon>Embryophyta</taxon>
        <taxon>Tracheophyta</taxon>
        <taxon>Spermatophyta</taxon>
        <taxon>Magnoliopsida</taxon>
        <taxon>Liliopsida</taxon>
        <taxon>Poales</taxon>
        <taxon>Poaceae</taxon>
        <taxon>BOP clade</taxon>
        <taxon>Pooideae</taxon>
        <taxon>Triticodae</taxon>
        <taxon>Triticeae</taxon>
        <taxon>Triticinae</taxon>
        <taxon>Aegilops</taxon>
    </lineage>
</organism>
<protein>
    <recommendedName>
        <fullName evidence="6">Calponin-homology (CH) domain-containing protein</fullName>
    </recommendedName>
</protein>
<evidence type="ECO:0000256" key="3">
    <source>
        <dbReference type="ARBA" id="ARBA00022737"/>
    </source>
</evidence>
<dbReference type="InterPro" id="IPR000048">
    <property type="entry name" value="IQ_motif_EF-hand-BS"/>
</dbReference>
<evidence type="ECO:0000313" key="7">
    <source>
        <dbReference type="EnsemblPlants" id="AET2Gv20472200.7"/>
    </source>
</evidence>
<keyword evidence="4" id="KW-0112">Calmodulin-binding</keyword>
<evidence type="ECO:0000256" key="1">
    <source>
        <dbReference type="ARBA" id="ARBA00004496"/>
    </source>
</evidence>
<dbReference type="SMART" id="SM00033">
    <property type="entry name" value="CH"/>
    <property type="match status" value="1"/>
</dbReference>
<dbReference type="PROSITE" id="PS50096">
    <property type="entry name" value="IQ"/>
    <property type="match status" value="5"/>
</dbReference>
<dbReference type="PROSITE" id="PS50021">
    <property type="entry name" value="CH"/>
    <property type="match status" value="1"/>
</dbReference>
<dbReference type="SUPFAM" id="SSF48371">
    <property type="entry name" value="ARM repeat"/>
    <property type="match status" value="1"/>
</dbReference>
<keyword evidence="3" id="KW-0677">Repeat</keyword>
<feature type="compositionally biased region" description="Polar residues" evidence="5">
    <location>
        <begin position="732"/>
        <end position="742"/>
    </location>
</feature>
<comment type="subcellular location">
    <subcellularLocation>
        <location evidence="1">Cytoplasm</location>
    </subcellularLocation>
</comment>
<dbReference type="Gene3D" id="1.25.10.10">
    <property type="entry name" value="Leucine-rich Repeat Variant"/>
    <property type="match status" value="1"/>
</dbReference>
<keyword evidence="2" id="KW-0963">Cytoplasm</keyword>
<dbReference type="Proteomes" id="UP000015105">
    <property type="component" value="Chromosome 2D"/>
</dbReference>
<dbReference type="GO" id="GO:0000278">
    <property type="term" value="P:mitotic cell cycle"/>
    <property type="evidence" value="ECO:0007669"/>
    <property type="project" value="TreeGrafter"/>
</dbReference>
<dbReference type="PANTHER" id="PTHR22706:SF1">
    <property type="entry name" value="ASSEMBLY FACTOR FOR SPINDLE MICROTUBULES"/>
    <property type="match status" value="1"/>
</dbReference>
<dbReference type="InterPro" id="IPR036872">
    <property type="entry name" value="CH_dom_sf"/>
</dbReference>
<feature type="region of interest" description="Disordered" evidence="5">
    <location>
        <begin position="723"/>
        <end position="742"/>
    </location>
</feature>